<reference evidence="2 3" key="1">
    <citation type="submission" date="2024-03" db="EMBL/GenBank/DDBJ databases">
        <title>Screening, Identification and Application of a Plant Lactobacillus Strain.</title>
        <authorList>
            <person name="Li Y.L."/>
        </authorList>
    </citation>
    <scope>NUCLEOTIDE SEQUENCE [LARGE SCALE GENOMIC DNA]</scope>
    <source>
        <strain evidence="2 3">JDB</strain>
    </source>
</reference>
<sequence length="109" mass="11468">MTPEDLNSEIKLIFARACAEGLKAEAGSLMDLSSFDLKKTTATQYAAAFSSAFAFVAERFIEGHSSYDEMVVSALRSNPAADSQSGEGKSCPAPDDSLGNTPVSPEVGR</sequence>
<evidence type="ECO:0008006" key="4">
    <source>
        <dbReference type="Google" id="ProtNLM"/>
    </source>
</evidence>
<evidence type="ECO:0000256" key="1">
    <source>
        <dbReference type="SAM" id="MobiDB-lite"/>
    </source>
</evidence>
<accession>A0ABU8ZTT3</accession>
<dbReference type="RefSeq" id="WP_340609832.1">
    <property type="nucleotide sequence ID" value="NZ_JBBNAW010000001.1"/>
</dbReference>
<comment type="caution">
    <text evidence="2">The sequence shown here is derived from an EMBL/GenBank/DDBJ whole genome shotgun (WGS) entry which is preliminary data.</text>
</comment>
<organism evidence="2 3">
    <name type="scientific">Pseudomonas shirazensis</name>
    <dbReference type="NCBI Taxonomy" id="2745494"/>
    <lineage>
        <taxon>Bacteria</taxon>
        <taxon>Pseudomonadati</taxon>
        <taxon>Pseudomonadota</taxon>
        <taxon>Gammaproteobacteria</taxon>
        <taxon>Pseudomonadales</taxon>
        <taxon>Pseudomonadaceae</taxon>
        <taxon>Pseudomonas</taxon>
    </lineage>
</organism>
<evidence type="ECO:0000313" key="2">
    <source>
        <dbReference type="EMBL" id="MEK2607727.1"/>
    </source>
</evidence>
<dbReference type="Proteomes" id="UP001386972">
    <property type="component" value="Unassembled WGS sequence"/>
</dbReference>
<evidence type="ECO:0000313" key="3">
    <source>
        <dbReference type="Proteomes" id="UP001386972"/>
    </source>
</evidence>
<name>A0ABU8ZTT3_9PSED</name>
<dbReference type="EMBL" id="JBBNAW010000001">
    <property type="protein sequence ID" value="MEK2607727.1"/>
    <property type="molecule type" value="Genomic_DNA"/>
</dbReference>
<feature type="region of interest" description="Disordered" evidence="1">
    <location>
        <begin position="77"/>
        <end position="109"/>
    </location>
</feature>
<keyword evidence="3" id="KW-1185">Reference proteome</keyword>
<proteinExistence type="predicted"/>
<protein>
    <recommendedName>
        <fullName evidence="4">DUF3144 domain-containing protein</fullName>
    </recommendedName>
</protein>
<gene>
    <name evidence="2" type="ORF">WLF18_01215</name>
</gene>